<name>A0A2T7PMG9_POMCA</name>
<dbReference type="GO" id="GO:0005737">
    <property type="term" value="C:cytoplasm"/>
    <property type="evidence" value="ECO:0007669"/>
    <property type="project" value="TreeGrafter"/>
</dbReference>
<feature type="compositionally biased region" description="Low complexity" evidence="1">
    <location>
        <begin position="78"/>
        <end position="87"/>
    </location>
</feature>
<dbReference type="GO" id="GO:0060271">
    <property type="term" value="P:cilium assembly"/>
    <property type="evidence" value="ECO:0007669"/>
    <property type="project" value="InterPro"/>
</dbReference>
<proteinExistence type="predicted"/>
<dbReference type="PANTHER" id="PTHR21082">
    <property type="entry name" value="PROTEIN INTURNED"/>
    <property type="match status" value="1"/>
</dbReference>
<dbReference type="Pfam" id="PF19032">
    <property type="entry name" value="Intu_longin_2"/>
    <property type="match status" value="1"/>
</dbReference>
<dbReference type="OrthoDB" id="10038586at2759"/>
<sequence length="773" mass="85585">MKALHSITGSHKAANWQQFVGEDGSVFFVELSRVTNVFLQGRNKETDTSSLCSYCSTRSTQSCTSEDTGYSSDAENQSSHSKQTTSSISKSFSTSSKFAPSVTSLPVFADFEDDDGVSVDVADYDEKNLCSCGQHPGGCPSSGDKLTSCLHNTCLGCMEQVECKSQKWIKEVIIRTGGHMWDGHPGVGWLQAVLGIVPEKPTHRVKMTRRRMQREVEINSLALVIGGKVVNIYCCKEGKDLLIVAAPADRVLTHQLKTLVKNVQRLLRCLFGSVELAFRSSQHHSAIDDFLGFLISFLSPSFKMGKYIRSRHAMYGYIAYLPLPGDIQMAISSTLTEFESAEFANMSETFYGCRRMFTILGSLVFYKGHALCSHLGQEDTVDIFFYLTHAGLLHLTARHRLHQLLVWQEIFPTRLCHDVTDTNSVFGYSEPYARWFLMVVGMKNLLLATLLEAGGCAAQIEGTCLPDPFYVDQARATALHLQSGDIISACERRLCGEGLPPTVKVDKLTSTHSTSTPVIRRFEHLIKSPTSISLNFGSNISSLPALSNNTLPAGCSLGNSPTRHEWRKISSESNVSVGNSNSGEQLFKAASGILGPHYPPAEYNLVPITCPPFVVDSDVNIFKLGSGKDNTVLIYCQLNRHESSLFSSSGSFNSDAPSSLQRQLVDNFWRCCAMIHADFVKSIHRKTNRGECLLSDFEADCTLSSCREQGVMFMITSHDTTDNRKPLSLAYWVVGRKLWYPQLREIFVCFHESTPQNIVELAFRLSAGNLELA</sequence>
<dbReference type="GO" id="GO:0016192">
    <property type="term" value="P:vesicle-mediated transport"/>
    <property type="evidence" value="ECO:0007669"/>
    <property type="project" value="InterPro"/>
</dbReference>
<feature type="domain" description="CCZ1/INTU second Longin" evidence="2">
    <location>
        <begin position="359"/>
        <end position="477"/>
    </location>
</feature>
<dbReference type="PANTHER" id="PTHR21082:SF4">
    <property type="entry name" value="PROTEIN INTURNED"/>
    <property type="match status" value="1"/>
</dbReference>
<reference evidence="4 5" key="1">
    <citation type="submission" date="2018-04" db="EMBL/GenBank/DDBJ databases">
        <title>The genome of golden apple snail Pomacea canaliculata provides insight into stress tolerance and invasive adaptation.</title>
        <authorList>
            <person name="Liu C."/>
            <person name="Liu B."/>
            <person name="Ren Y."/>
            <person name="Zhang Y."/>
            <person name="Wang H."/>
            <person name="Li S."/>
            <person name="Jiang F."/>
            <person name="Yin L."/>
            <person name="Zhang G."/>
            <person name="Qian W."/>
            <person name="Fan W."/>
        </authorList>
    </citation>
    <scope>NUCLEOTIDE SEQUENCE [LARGE SCALE GENOMIC DNA]</scope>
    <source>
        <strain evidence="4">SZHN2017</strain>
        <tissue evidence="4">Muscle</tissue>
    </source>
</reference>
<evidence type="ECO:0000313" key="4">
    <source>
        <dbReference type="EMBL" id="PVD34613.1"/>
    </source>
</evidence>
<dbReference type="InterPro" id="IPR043988">
    <property type="entry name" value="CCZ1/INTU_longin_2"/>
</dbReference>
<evidence type="ECO:0000256" key="1">
    <source>
        <dbReference type="SAM" id="MobiDB-lite"/>
    </source>
</evidence>
<organism evidence="4 5">
    <name type="scientific">Pomacea canaliculata</name>
    <name type="common">Golden apple snail</name>
    <dbReference type="NCBI Taxonomy" id="400727"/>
    <lineage>
        <taxon>Eukaryota</taxon>
        <taxon>Metazoa</taxon>
        <taxon>Spiralia</taxon>
        <taxon>Lophotrochozoa</taxon>
        <taxon>Mollusca</taxon>
        <taxon>Gastropoda</taxon>
        <taxon>Caenogastropoda</taxon>
        <taxon>Architaenioglossa</taxon>
        <taxon>Ampullarioidea</taxon>
        <taxon>Ampullariidae</taxon>
        <taxon>Pomacea</taxon>
    </lineage>
</organism>
<comment type="caution">
    <text evidence="4">The sequence shown here is derived from an EMBL/GenBank/DDBJ whole genome shotgun (WGS) entry which is preliminary data.</text>
</comment>
<feature type="region of interest" description="Disordered" evidence="1">
    <location>
        <begin position="59"/>
        <end position="87"/>
    </location>
</feature>
<evidence type="ECO:0008006" key="6">
    <source>
        <dbReference type="Google" id="ProtNLM"/>
    </source>
</evidence>
<evidence type="ECO:0000313" key="5">
    <source>
        <dbReference type="Proteomes" id="UP000245119"/>
    </source>
</evidence>
<accession>A0A2T7PMG9</accession>
<dbReference type="GO" id="GO:0007399">
    <property type="term" value="P:nervous system development"/>
    <property type="evidence" value="ECO:0007669"/>
    <property type="project" value="TreeGrafter"/>
</dbReference>
<dbReference type="EMBL" id="PZQS01000003">
    <property type="protein sequence ID" value="PVD34613.1"/>
    <property type="molecule type" value="Genomic_DNA"/>
</dbReference>
<dbReference type="InterPro" id="IPR039151">
    <property type="entry name" value="INTU"/>
</dbReference>
<evidence type="ECO:0000259" key="3">
    <source>
        <dbReference type="Pfam" id="PF19033"/>
    </source>
</evidence>
<gene>
    <name evidence="4" type="ORF">C0Q70_05889</name>
</gene>
<dbReference type="GO" id="GO:0001736">
    <property type="term" value="P:establishment of planar polarity"/>
    <property type="evidence" value="ECO:0007669"/>
    <property type="project" value="InterPro"/>
</dbReference>
<keyword evidence="5" id="KW-1185">Reference proteome</keyword>
<dbReference type="GO" id="GO:0005929">
    <property type="term" value="C:cilium"/>
    <property type="evidence" value="ECO:0007669"/>
    <property type="project" value="TreeGrafter"/>
</dbReference>
<feature type="domain" description="CCZ1/INTU/HPS4 third Longin" evidence="3">
    <location>
        <begin position="635"/>
        <end position="765"/>
    </location>
</feature>
<dbReference type="STRING" id="400727.A0A2T7PMG9"/>
<dbReference type="AlphaFoldDB" id="A0A2T7PMG9"/>
<dbReference type="Proteomes" id="UP000245119">
    <property type="component" value="Linkage Group LG3"/>
</dbReference>
<feature type="compositionally biased region" description="Polar residues" evidence="1">
    <location>
        <begin position="59"/>
        <end position="77"/>
    </location>
</feature>
<protein>
    <recommendedName>
        <fullName evidence="6">Protein inturned</fullName>
    </recommendedName>
</protein>
<dbReference type="InterPro" id="IPR043989">
    <property type="entry name" value="CCZ1/INTU/HSP4_longin_3"/>
</dbReference>
<dbReference type="Pfam" id="PF19033">
    <property type="entry name" value="Intu_longin_3"/>
    <property type="match status" value="1"/>
</dbReference>
<evidence type="ECO:0000259" key="2">
    <source>
        <dbReference type="Pfam" id="PF19032"/>
    </source>
</evidence>